<dbReference type="AlphaFoldDB" id="A0A5E5AN29"/>
<dbReference type="EMBL" id="CABPSP010000020">
    <property type="protein sequence ID" value="VVE75181.1"/>
    <property type="molecule type" value="Genomic_DNA"/>
</dbReference>
<sequence>MVVFDWCGYWFEIRERSAALLPEAGVYVFVKKIHDGWEPIYVGQTGDSSNPLPDRKLRRLAFQMGATHVHTKYVAQKDRRDAIEQALTRNLSLLPNRANQ</sequence>
<reference evidence="1 2" key="1">
    <citation type="submission" date="2019-08" db="EMBL/GenBank/DDBJ databases">
        <authorList>
            <person name="Peeters C."/>
        </authorList>
    </citation>
    <scope>NUCLEOTIDE SEQUENCE [LARGE SCALE GENOMIC DNA]</scope>
    <source>
        <strain evidence="1 2">LMG 31117</strain>
    </source>
</reference>
<name>A0A5E5AN29_9BURK</name>
<proteinExistence type="predicted"/>
<protein>
    <recommendedName>
        <fullName evidence="3">GIY-YIG domain-containing protein</fullName>
    </recommendedName>
</protein>
<evidence type="ECO:0008006" key="3">
    <source>
        <dbReference type="Google" id="ProtNLM"/>
    </source>
</evidence>
<evidence type="ECO:0000313" key="2">
    <source>
        <dbReference type="Proteomes" id="UP000383122"/>
    </source>
</evidence>
<organism evidence="1 2">
    <name type="scientific">Pandoraea anapnoica</name>
    <dbReference type="NCBI Taxonomy" id="2508301"/>
    <lineage>
        <taxon>Bacteria</taxon>
        <taxon>Pseudomonadati</taxon>
        <taxon>Pseudomonadota</taxon>
        <taxon>Betaproteobacteria</taxon>
        <taxon>Burkholderiales</taxon>
        <taxon>Burkholderiaceae</taxon>
        <taxon>Pandoraea</taxon>
    </lineage>
</organism>
<keyword evidence="2" id="KW-1185">Reference proteome</keyword>
<evidence type="ECO:0000313" key="1">
    <source>
        <dbReference type="EMBL" id="VVE75181.1"/>
    </source>
</evidence>
<dbReference type="Proteomes" id="UP000383122">
    <property type="component" value="Unassembled WGS sequence"/>
</dbReference>
<gene>
    <name evidence="1" type="ORF">PAN31117_05102</name>
</gene>
<accession>A0A5E5AN29</accession>